<evidence type="ECO:0000256" key="4">
    <source>
        <dbReference type="SAM" id="Coils"/>
    </source>
</evidence>
<sequence length="238" mass="26461">MKKKPNTDSFQYYPLGDSAIVIQLGDQISPVINKKVRAIAAWLDEYSFEGFIEYVPAFTTVTVYYEPWIISYAKLLELLREMLNELMEQEEIHAENTIEIPVCYGGAYGPDLGFVASHNKMSPAEVIAIHTSVDYLVYMIGFAPGFPYLGGMNELISAPRKDSPRAKIPAGSVGIAGQQTGIYPIETPGGWQIIGQSPVQLFEVSREVPALLKSGDQVRFVAISETEFKKMRRTKDGN</sequence>
<dbReference type="OrthoDB" id="9778567at2"/>
<protein>
    <submittedName>
        <fullName evidence="6">Inhibitor of KinA</fullName>
    </submittedName>
</protein>
<evidence type="ECO:0000313" key="6">
    <source>
        <dbReference type="EMBL" id="SHF36546.1"/>
    </source>
</evidence>
<dbReference type="STRING" id="288992.SAMN04488522_102987"/>
<reference evidence="7" key="1">
    <citation type="submission" date="2016-11" db="EMBL/GenBank/DDBJ databases">
        <authorList>
            <person name="Varghese N."/>
            <person name="Submissions S."/>
        </authorList>
    </citation>
    <scope>NUCLEOTIDE SEQUENCE [LARGE SCALE GENOMIC DNA]</scope>
    <source>
        <strain evidence="7">DSM 16990</strain>
    </source>
</reference>
<dbReference type="InterPro" id="IPR029000">
    <property type="entry name" value="Cyclophilin-like_dom_sf"/>
</dbReference>
<dbReference type="Proteomes" id="UP000184287">
    <property type="component" value="Unassembled WGS sequence"/>
</dbReference>
<feature type="domain" description="Carboxyltransferase" evidence="5">
    <location>
        <begin position="10"/>
        <end position="212"/>
    </location>
</feature>
<keyword evidence="3" id="KW-0067">ATP-binding</keyword>
<gene>
    <name evidence="6" type="ORF">SAMN04488522_102987</name>
</gene>
<dbReference type="PANTHER" id="PTHR34698">
    <property type="entry name" value="5-OXOPROLINASE SUBUNIT B"/>
    <property type="match status" value="1"/>
</dbReference>
<dbReference type="PANTHER" id="PTHR34698:SF2">
    <property type="entry name" value="5-OXOPROLINASE SUBUNIT B"/>
    <property type="match status" value="1"/>
</dbReference>
<keyword evidence="2" id="KW-0378">Hydrolase</keyword>
<dbReference type="Pfam" id="PF02682">
    <property type="entry name" value="CT_C_D"/>
    <property type="match status" value="1"/>
</dbReference>
<dbReference type="EMBL" id="FQUQ01000002">
    <property type="protein sequence ID" value="SHF36546.1"/>
    <property type="molecule type" value="Genomic_DNA"/>
</dbReference>
<dbReference type="InterPro" id="IPR003833">
    <property type="entry name" value="CT_C_D"/>
</dbReference>
<feature type="coiled-coil region" evidence="4">
    <location>
        <begin position="69"/>
        <end position="96"/>
    </location>
</feature>
<dbReference type="Gene3D" id="2.40.100.10">
    <property type="entry name" value="Cyclophilin-like"/>
    <property type="match status" value="1"/>
</dbReference>
<dbReference type="Gene3D" id="3.30.1360.40">
    <property type="match status" value="1"/>
</dbReference>
<evidence type="ECO:0000256" key="1">
    <source>
        <dbReference type="ARBA" id="ARBA00022741"/>
    </source>
</evidence>
<dbReference type="RefSeq" id="WP_073231194.1">
    <property type="nucleotide sequence ID" value="NZ_FQUQ01000002.1"/>
</dbReference>
<keyword evidence="7" id="KW-1185">Reference proteome</keyword>
<proteinExistence type="predicted"/>
<dbReference type="NCBIfam" id="TIGR00370">
    <property type="entry name" value="5-oxoprolinase subunit PxpB"/>
    <property type="match status" value="1"/>
</dbReference>
<keyword evidence="1" id="KW-0547">Nucleotide-binding</keyword>
<evidence type="ECO:0000313" key="7">
    <source>
        <dbReference type="Proteomes" id="UP000184287"/>
    </source>
</evidence>
<dbReference type="GO" id="GO:0016787">
    <property type="term" value="F:hydrolase activity"/>
    <property type="evidence" value="ECO:0007669"/>
    <property type="project" value="UniProtKB-KW"/>
</dbReference>
<dbReference type="AlphaFoldDB" id="A0A1M5B2C0"/>
<dbReference type="SUPFAM" id="SSF50891">
    <property type="entry name" value="Cyclophilin-like"/>
    <property type="match status" value="1"/>
</dbReference>
<evidence type="ECO:0000256" key="3">
    <source>
        <dbReference type="ARBA" id="ARBA00022840"/>
    </source>
</evidence>
<accession>A0A1M5B2C0</accession>
<name>A0A1M5B2C0_9SPHI</name>
<dbReference type="SMART" id="SM00796">
    <property type="entry name" value="AHS1"/>
    <property type="match status" value="1"/>
</dbReference>
<dbReference type="InterPro" id="IPR010016">
    <property type="entry name" value="PxpB"/>
</dbReference>
<keyword evidence="4" id="KW-0175">Coiled coil</keyword>
<dbReference type="SUPFAM" id="SSF160467">
    <property type="entry name" value="PH0987 N-terminal domain-like"/>
    <property type="match status" value="1"/>
</dbReference>
<evidence type="ECO:0000259" key="5">
    <source>
        <dbReference type="SMART" id="SM00796"/>
    </source>
</evidence>
<evidence type="ECO:0000256" key="2">
    <source>
        <dbReference type="ARBA" id="ARBA00022801"/>
    </source>
</evidence>
<dbReference type="GO" id="GO:0005524">
    <property type="term" value="F:ATP binding"/>
    <property type="evidence" value="ECO:0007669"/>
    <property type="project" value="UniProtKB-KW"/>
</dbReference>
<organism evidence="6 7">
    <name type="scientific">Pedobacter caeni</name>
    <dbReference type="NCBI Taxonomy" id="288992"/>
    <lineage>
        <taxon>Bacteria</taxon>
        <taxon>Pseudomonadati</taxon>
        <taxon>Bacteroidota</taxon>
        <taxon>Sphingobacteriia</taxon>
        <taxon>Sphingobacteriales</taxon>
        <taxon>Sphingobacteriaceae</taxon>
        <taxon>Pedobacter</taxon>
    </lineage>
</organism>